<keyword evidence="9" id="KW-0368">Histidine biosynthesis</keyword>
<dbReference type="InterPro" id="IPR011809">
    <property type="entry name" value="His_9_proposed"/>
</dbReference>
<dbReference type="RefSeq" id="WP_099912626.1">
    <property type="nucleotide sequence ID" value="NZ_AWWI01000127.1"/>
</dbReference>
<dbReference type="PANTHER" id="PTHR43200:SF6">
    <property type="entry name" value="3'(2'),5'-BISPHOSPHATE NUCLEOTIDASE"/>
    <property type="match status" value="1"/>
</dbReference>
<dbReference type="SUPFAM" id="SSF56655">
    <property type="entry name" value="Carbohydrate phosphatase"/>
    <property type="match status" value="1"/>
</dbReference>
<dbReference type="AlphaFoldDB" id="A0A2G8R9N4"/>
<keyword evidence="5" id="KW-0028">Amino-acid biosynthesis</keyword>
<feature type="binding site" evidence="12">
    <location>
        <position position="87"/>
    </location>
    <ligand>
        <name>Mg(2+)</name>
        <dbReference type="ChEBI" id="CHEBI:18420"/>
        <label>1</label>
        <note>catalytic</note>
    </ligand>
</feature>
<comment type="cofactor">
    <cofactor evidence="2 12">
        <name>Mg(2+)</name>
        <dbReference type="ChEBI" id="CHEBI:18420"/>
    </cofactor>
</comment>
<dbReference type="PANTHER" id="PTHR43200">
    <property type="entry name" value="PHOSPHATASE"/>
    <property type="match status" value="1"/>
</dbReference>
<comment type="similarity">
    <text evidence="4">Belongs to the inositol monophosphatase superfamily.</text>
</comment>
<dbReference type="GO" id="GO:0000105">
    <property type="term" value="P:L-histidine biosynthetic process"/>
    <property type="evidence" value="ECO:0007669"/>
    <property type="project" value="UniProtKB-UniRule"/>
</dbReference>
<gene>
    <name evidence="13" type="ORF">P775_20755</name>
</gene>
<evidence type="ECO:0000256" key="1">
    <source>
        <dbReference type="ARBA" id="ARBA00001033"/>
    </source>
</evidence>
<evidence type="ECO:0000256" key="8">
    <source>
        <dbReference type="ARBA" id="ARBA00022842"/>
    </source>
</evidence>
<dbReference type="UniPathway" id="UPA00031">
    <property type="reaction ID" value="UER00013"/>
</dbReference>
<evidence type="ECO:0000256" key="5">
    <source>
        <dbReference type="ARBA" id="ARBA00022605"/>
    </source>
</evidence>
<dbReference type="FunFam" id="3.30.540.10:FF:000003">
    <property type="entry name" value="Inositol-1-monophosphatase"/>
    <property type="match status" value="1"/>
</dbReference>
<protein>
    <recommendedName>
        <fullName evidence="11">Histidinol-phosphatase</fullName>
        <ecNumber evidence="11">3.1.3.15</ecNumber>
    </recommendedName>
</protein>
<keyword evidence="14" id="KW-1185">Reference proteome</keyword>
<sequence length="264" mass="28806">MLDLRDALEFANQAADGAGEIARSYFRHALQVEHKSDDSPVTVADRGIETFLREQIERAYPEHGIFGEEHGVQNLDREFVWVVDPIDGTKSFVTGHPLFGGLMALLEHGEPQLGQIDMPAIGERWSGIKGADTTLNGKPVTTSECKHLASAYAYTTDPILFSGEKTPVYDMLRDRVRLLRFGGDCYNYALLASGFCDLVLETGLEPYDYLPVVQIVRGAGGVISDWNGDPLNVGSSGDVLASATPELHAEMLRELALLRAAQAA</sequence>
<feature type="binding site" evidence="12">
    <location>
        <position position="68"/>
    </location>
    <ligand>
        <name>Mg(2+)</name>
        <dbReference type="ChEBI" id="CHEBI:18420"/>
        <label>1</label>
        <note>catalytic</note>
    </ligand>
</feature>
<reference evidence="13 14" key="1">
    <citation type="submission" date="2013-09" db="EMBL/GenBank/DDBJ databases">
        <title>Genome sequencing of Phaeobacter antarcticus sp. nov. SM1211.</title>
        <authorList>
            <person name="Zhang X.-Y."/>
            <person name="Liu C."/>
            <person name="Chen X.-L."/>
            <person name="Xie B.-B."/>
            <person name="Qin Q.-L."/>
            <person name="Rong J.-C."/>
            <person name="Zhang Y.-Z."/>
        </authorList>
    </citation>
    <scope>NUCLEOTIDE SEQUENCE [LARGE SCALE GENOMIC DNA]</scope>
    <source>
        <strain evidence="13 14">SM1211</strain>
    </source>
</reference>
<dbReference type="Pfam" id="PF00459">
    <property type="entry name" value="Inositol_P"/>
    <property type="match status" value="1"/>
</dbReference>
<evidence type="ECO:0000313" key="13">
    <source>
        <dbReference type="EMBL" id="PIL18275.1"/>
    </source>
</evidence>
<evidence type="ECO:0000256" key="3">
    <source>
        <dbReference type="ARBA" id="ARBA00004970"/>
    </source>
</evidence>
<evidence type="ECO:0000256" key="2">
    <source>
        <dbReference type="ARBA" id="ARBA00001946"/>
    </source>
</evidence>
<dbReference type="NCBIfam" id="TIGR02067">
    <property type="entry name" value="his_9_HisN"/>
    <property type="match status" value="1"/>
</dbReference>
<dbReference type="Gene3D" id="3.30.540.10">
    <property type="entry name" value="Fructose-1,6-Bisphosphatase, subunit A, domain 1"/>
    <property type="match status" value="1"/>
</dbReference>
<evidence type="ECO:0000256" key="7">
    <source>
        <dbReference type="ARBA" id="ARBA00022801"/>
    </source>
</evidence>
<feature type="binding site" evidence="12">
    <location>
        <position position="86"/>
    </location>
    <ligand>
        <name>Mg(2+)</name>
        <dbReference type="ChEBI" id="CHEBI:18420"/>
        <label>1</label>
        <note>catalytic</note>
    </ligand>
</feature>
<comment type="pathway">
    <text evidence="3">Amino-acid biosynthesis; L-histidine biosynthesis; L-histidine from 5-phospho-alpha-D-ribose 1-diphosphate: step 8/9.</text>
</comment>
<dbReference type="EC" id="3.1.3.15" evidence="11"/>
<dbReference type="GO" id="GO:0004401">
    <property type="term" value="F:histidinol-phosphatase activity"/>
    <property type="evidence" value="ECO:0007669"/>
    <property type="project" value="UniProtKB-UniRule"/>
</dbReference>
<name>A0A2G8R9N4_9RHOB</name>
<dbReference type="InterPro" id="IPR020583">
    <property type="entry name" value="Inositol_monoP_metal-BS"/>
</dbReference>
<evidence type="ECO:0000313" key="14">
    <source>
        <dbReference type="Proteomes" id="UP000231259"/>
    </source>
</evidence>
<organism evidence="13 14">
    <name type="scientific">Puniceibacterium antarcticum</name>
    <dbReference type="NCBI Taxonomy" id="1206336"/>
    <lineage>
        <taxon>Bacteria</taxon>
        <taxon>Pseudomonadati</taxon>
        <taxon>Pseudomonadota</taxon>
        <taxon>Alphaproteobacteria</taxon>
        <taxon>Rhodobacterales</taxon>
        <taxon>Paracoccaceae</taxon>
        <taxon>Puniceibacterium</taxon>
    </lineage>
</organism>
<feature type="binding site" evidence="12">
    <location>
        <position position="84"/>
    </location>
    <ligand>
        <name>Mg(2+)</name>
        <dbReference type="ChEBI" id="CHEBI:18420"/>
        <label>1</label>
        <note>catalytic</note>
    </ligand>
</feature>
<keyword evidence="8 12" id="KW-0460">Magnesium</keyword>
<comment type="caution">
    <text evidence="13">The sequence shown here is derived from an EMBL/GenBank/DDBJ whole genome shotgun (WGS) entry which is preliminary data.</text>
</comment>
<dbReference type="Gene3D" id="3.40.190.80">
    <property type="match status" value="1"/>
</dbReference>
<evidence type="ECO:0000256" key="4">
    <source>
        <dbReference type="ARBA" id="ARBA00009759"/>
    </source>
</evidence>
<dbReference type="EMBL" id="AWWI01000127">
    <property type="protein sequence ID" value="PIL18275.1"/>
    <property type="molecule type" value="Genomic_DNA"/>
</dbReference>
<evidence type="ECO:0000256" key="10">
    <source>
        <dbReference type="ARBA" id="ARBA00049158"/>
    </source>
</evidence>
<dbReference type="InterPro" id="IPR051090">
    <property type="entry name" value="Inositol_monoP_superfamily"/>
</dbReference>
<dbReference type="GO" id="GO:0052834">
    <property type="term" value="F:inositol monophosphate phosphatase activity"/>
    <property type="evidence" value="ECO:0007669"/>
    <property type="project" value="UniProtKB-EC"/>
</dbReference>
<evidence type="ECO:0000256" key="11">
    <source>
        <dbReference type="NCBIfam" id="TIGR02067"/>
    </source>
</evidence>
<evidence type="ECO:0000256" key="12">
    <source>
        <dbReference type="PIRSR" id="PIRSR600760-2"/>
    </source>
</evidence>
<feature type="binding site" evidence="12">
    <location>
        <position position="208"/>
    </location>
    <ligand>
        <name>Mg(2+)</name>
        <dbReference type="ChEBI" id="CHEBI:18420"/>
        <label>1</label>
        <note>catalytic</note>
    </ligand>
</feature>
<dbReference type="GO" id="GO:0046872">
    <property type="term" value="F:metal ion binding"/>
    <property type="evidence" value="ECO:0007669"/>
    <property type="project" value="UniProtKB-KW"/>
</dbReference>
<comment type="catalytic activity">
    <reaction evidence="10">
        <text>L-histidinol phosphate + H2O = L-histidinol + phosphate</text>
        <dbReference type="Rhea" id="RHEA:14465"/>
        <dbReference type="ChEBI" id="CHEBI:15377"/>
        <dbReference type="ChEBI" id="CHEBI:43474"/>
        <dbReference type="ChEBI" id="CHEBI:57699"/>
        <dbReference type="ChEBI" id="CHEBI:57980"/>
        <dbReference type="EC" id="3.1.3.15"/>
    </reaction>
</comment>
<dbReference type="PRINTS" id="PR00377">
    <property type="entry name" value="IMPHPHTASES"/>
</dbReference>
<dbReference type="PROSITE" id="PS00629">
    <property type="entry name" value="IMP_1"/>
    <property type="match status" value="1"/>
</dbReference>
<accession>A0A2G8R9N4</accession>
<evidence type="ECO:0000256" key="6">
    <source>
        <dbReference type="ARBA" id="ARBA00022723"/>
    </source>
</evidence>
<dbReference type="InterPro" id="IPR000760">
    <property type="entry name" value="Inositol_monophosphatase-like"/>
</dbReference>
<dbReference type="CDD" id="cd01641">
    <property type="entry name" value="Bacterial_IMPase_like_1"/>
    <property type="match status" value="1"/>
</dbReference>
<evidence type="ECO:0000256" key="9">
    <source>
        <dbReference type="ARBA" id="ARBA00023102"/>
    </source>
</evidence>
<keyword evidence="7" id="KW-0378">Hydrolase</keyword>
<dbReference type="Proteomes" id="UP000231259">
    <property type="component" value="Unassembled WGS sequence"/>
</dbReference>
<keyword evidence="6 12" id="KW-0479">Metal-binding</keyword>
<proteinExistence type="inferred from homology"/>
<comment type="catalytic activity">
    <reaction evidence="1">
        <text>a myo-inositol phosphate + H2O = myo-inositol + phosphate</text>
        <dbReference type="Rhea" id="RHEA:24056"/>
        <dbReference type="ChEBI" id="CHEBI:15377"/>
        <dbReference type="ChEBI" id="CHEBI:17268"/>
        <dbReference type="ChEBI" id="CHEBI:43474"/>
        <dbReference type="ChEBI" id="CHEBI:84139"/>
        <dbReference type="EC" id="3.1.3.25"/>
    </reaction>
</comment>
<dbReference type="OrthoDB" id="9785695at2"/>